<dbReference type="PANTHER" id="PTHR10357:SF219">
    <property type="entry name" value="MALTOSE ALPHA-D-GLUCOSYLTRANSFERASE"/>
    <property type="match status" value="1"/>
</dbReference>
<dbReference type="Gene3D" id="2.60.40.1180">
    <property type="entry name" value="Golgi alpha-mannosidase II"/>
    <property type="match status" value="1"/>
</dbReference>
<dbReference type="SMART" id="SM00642">
    <property type="entry name" value="Aamy"/>
    <property type="match status" value="1"/>
</dbReference>
<keyword evidence="3" id="KW-1185">Reference proteome</keyword>
<dbReference type="Gene3D" id="3.20.20.80">
    <property type="entry name" value="Glycosidases"/>
    <property type="match status" value="1"/>
</dbReference>
<dbReference type="SUPFAM" id="SSF51445">
    <property type="entry name" value="(Trans)glycosidases"/>
    <property type="match status" value="1"/>
</dbReference>
<accession>A0A022KXZ7</accession>
<evidence type="ECO:0000313" key="2">
    <source>
        <dbReference type="EMBL" id="EYT51205.1"/>
    </source>
</evidence>
<evidence type="ECO:0000259" key="1">
    <source>
        <dbReference type="SMART" id="SM00642"/>
    </source>
</evidence>
<organism evidence="2 3">
    <name type="scientific">Brachybacterium muris UCD-AY4</name>
    <dbReference type="NCBI Taxonomy" id="1249481"/>
    <lineage>
        <taxon>Bacteria</taxon>
        <taxon>Bacillati</taxon>
        <taxon>Actinomycetota</taxon>
        <taxon>Actinomycetes</taxon>
        <taxon>Micrococcales</taxon>
        <taxon>Dermabacteraceae</taxon>
        <taxon>Brachybacterium</taxon>
    </lineage>
</organism>
<dbReference type="GO" id="GO:0005975">
    <property type="term" value="P:carbohydrate metabolic process"/>
    <property type="evidence" value="ECO:0007669"/>
    <property type="project" value="InterPro"/>
</dbReference>
<dbReference type="STRING" id="1249481.D641_0101770"/>
<dbReference type="HOGENOM" id="CLU_006462_2_1_11"/>
<dbReference type="Pfam" id="PF00128">
    <property type="entry name" value="Alpha-amylase"/>
    <property type="match status" value="2"/>
</dbReference>
<dbReference type="RefSeq" id="WP_017824652.1">
    <property type="nucleotide sequence ID" value="NZ_KB403091.1"/>
</dbReference>
<protein>
    <submittedName>
        <fullName evidence="2">Trehalose synthase</fullName>
    </submittedName>
</protein>
<dbReference type="InterPro" id="IPR013780">
    <property type="entry name" value="Glyco_hydro_b"/>
</dbReference>
<name>A0A022KXZ7_9MICO</name>
<dbReference type="CDD" id="cd11334">
    <property type="entry name" value="AmyAc_TreS"/>
    <property type="match status" value="1"/>
</dbReference>
<dbReference type="AlphaFoldDB" id="A0A022KXZ7"/>
<dbReference type="InterPro" id="IPR045857">
    <property type="entry name" value="O16G_dom_2"/>
</dbReference>
<dbReference type="OrthoDB" id="9043248at2"/>
<dbReference type="Proteomes" id="UP000019754">
    <property type="component" value="Unassembled WGS sequence"/>
</dbReference>
<proteinExistence type="predicted"/>
<feature type="domain" description="Glycosyl hydrolase family 13 catalytic" evidence="1">
    <location>
        <begin position="24"/>
        <end position="422"/>
    </location>
</feature>
<reference evidence="2 3" key="1">
    <citation type="journal article" date="2013" name="Genome Announc.">
        <title>Draft genome sequence of an Actinobacterium, Brachybacterium muris strain UCD-AY4.</title>
        <authorList>
            <person name="Lo J.R."/>
            <person name="Lang J.M."/>
            <person name="Darling A.E."/>
            <person name="Eisen J.A."/>
            <person name="Coil D.A."/>
        </authorList>
    </citation>
    <scope>NUCLEOTIDE SEQUENCE [LARGE SCALE GENOMIC DNA]</scope>
    <source>
        <strain evidence="2 3">UCD-AY4</strain>
    </source>
</reference>
<dbReference type="PANTHER" id="PTHR10357">
    <property type="entry name" value="ALPHA-AMYLASE FAMILY MEMBER"/>
    <property type="match status" value="1"/>
</dbReference>
<dbReference type="Pfam" id="PF22157">
    <property type="entry name" value="SupH-like_C"/>
    <property type="match status" value="1"/>
</dbReference>
<comment type="caution">
    <text evidence="2">The sequence shown here is derived from an EMBL/GenBank/DDBJ whole genome shotgun (WGS) entry which is preliminary data.</text>
</comment>
<dbReference type="Gene3D" id="3.90.400.10">
    <property type="entry name" value="Oligo-1,6-glucosidase, Domain 2"/>
    <property type="match status" value="1"/>
</dbReference>
<gene>
    <name evidence="2" type="ORF">D641_0101770</name>
</gene>
<dbReference type="InterPro" id="IPR017853">
    <property type="entry name" value="GH"/>
</dbReference>
<dbReference type="EMBL" id="AORC01000002">
    <property type="protein sequence ID" value="EYT51205.1"/>
    <property type="molecule type" value="Genomic_DNA"/>
</dbReference>
<dbReference type="InterPro" id="IPR006047">
    <property type="entry name" value="GH13_cat_dom"/>
</dbReference>
<sequence>MLKTETADNWWKSAVVYCLDIEKYFDANDDGVGDIDGLCQRIDYLAELGVTCLWLMPFMPTEGRDDGYDITDYYGVDPRLGDHGDIVELIRTAKDRGMRVIMDLVVNHTSHKHPWFVKARSSKNSPYRDYYVWRDEPPKDTSDEVVFPDAEESLWELDKRTGQYYLHNFYSEQPDLNIANPAVQEEIAKIIGFWLQLGMDGFRVDAVPFFIEERGIPKEWSDIYSDPHEYLREMTAFLKRRRGDAMLLGEVNLEYQDQLDFFGGPDGDELTMMFDFELMQRTYLSLARQDATEMARTLKRRPRLASNNQFANFLRNHDELTLDKLSDTERQEVFDAFGPQEDMQLFDRGLRRRLPPMVDGDPRQLRMMYSLLFALPGTPVLFYGEEIGMGENLDIPGRLAVRSPMQWTSDKNGGFSTVAPSRLVAPVTEGGYGPEHVNAEDQRADPDSLLNFVSLLARRYRECPEVGMGEAEVLEHEAPSVLAHRCTWNPFGGGNASSVLVHNLSPEATSITVTLEDVEEGTFVLDLFSGDRHEVTKGGKLSLEVGAYGHHWLRILLPGDRRLH</sequence>
<evidence type="ECO:0000313" key="3">
    <source>
        <dbReference type="Proteomes" id="UP000019754"/>
    </source>
</evidence>
<dbReference type="InterPro" id="IPR054049">
    <property type="entry name" value="SupH-like_C"/>
</dbReference>